<comment type="caution">
    <text evidence="1">The sequence shown here is derived from an EMBL/GenBank/DDBJ whole genome shotgun (WGS) entry which is preliminary data.</text>
</comment>
<proteinExistence type="predicted"/>
<accession>F9GE03</accession>
<protein>
    <submittedName>
        <fullName evidence="1">Uncharacterized protein</fullName>
    </submittedName>
</protein>
<sequence length="14" mass="1695">MERVQIRASSLNYQ</sequence>
<dbReference type="EMBL" id="AFQF01005915">
    <property type="protein sequence ID" value="EGU72604.1"/>
    <property type="molecule type" value="Genomic_DNA"/>
</dbReference>
<organism evidence="1">
    <name type="scientific">Fusarium oxysporum (strain Fo5176)</name>
    <name type="common">Fusarium vascular wilt</name>
    <dbReference type="NCBI Taxonomy" id="660025"/>
    <lineage>
        <taxon>Eukaryota</taxon>
        <taxon>Fungi</taxon>
        <taxon>Dikarya</taxon>
        <taxon>Ascomycota</taxon>
        <taxon>Pezizomycotina</taxon>
        <taxon>Sordariomycetes</taxon>
        <taxon>Hypocreomycetidae</taxon>
        <taxon>Hypocreales</taxon>
        <taxon>Nectriaceae</taxon>
        <taxon>Fusarium</taxon>
        <taxon>Fusarium oxysporum species complex</taxon>
    </lineage>
</organism>
<evidence type="ECO:0000313" key="1">
    <source>
        <dbReference type="EMBL" id="EGU72604.1"/>
    </source>
</evidence>
<name>F9GE03_FUSOF</name>
<gene>
    <name evidence="1" type="ORF">FOXB_16887</name>
</gene>
<reference evidence="1" key="1">
    <citation type="journal article" date="2012" name="Mol. Plant Microbe Interact.">
        <title>A highly conserved effector in Fusarium oxysporum is required for full virulence on Arabidopsis.</title>
        <authorList>
            <person name="Thatcher L.F."/>
            <person name="Gardiner D.M."/>
            <person name="Kazan K."/>
            <person name="Manners J."/>
        </authorList>
    </citation>
    <scope>NUCLEOTIDE SEQUENCE [LARGE SCALE GENOMIC DNA]</scope>
    <source>
        <strain evidence="1">Fo5176</strain>
    </source>
</reference>